<dbReference type="AlphaFoldDB" id="A0A1S1HP17"/>
<dbReference type="InterPro" id="IPR016032">
    <property type="entry name" value="Sig_transdc_resp-reg_C-effctor"/>
</dbReference>
<accession>A0A1S1HP17</accession>
<organism evidence="1 2">
    <name type="scientific">Providencia stuartii</name>
    <dbReference type="NCBI Taxonomy" id="588"/>
    <lineage>
        <taxon>Bacteria</taxon>
        <taxon>Pseudomonadati</taxon>
        <taxon>Pseudomonadota</taxon>
        <taxon>Gammaproteobacteria</taxon>
        <taxon>Enterobacterales</taxon>
        <taxon>Morganellaceae</taxon>
        <taxon>Providencia</taxon>
    </lineage>
</organism>
<dbReference type="GO" id="GO:0006355">
    <property type="term" value="P:regulation of DNA-templated transcription"/>
    <property type="evidence" value="ECO:0007669"/>
    <property type="project" value="InterPro"/>
</dbReference>
<dbReference type="GO" id="GO:0003677">
    <property type="term" value="F:DNA binding"/>
    <property type="evidence" value="ECO:0007669"/>
    <property type="project" value="InterPro"/>
</dbReference>
<reference evidence="1 2" key="1">
    <citation type="submission" date="2016-03" db="EMBL/GenBank/DDBJ databases">
        <title>Genome sequence of Providencia stuartii strain, isolated from the salivary glands of larval Lucilia sericata.</title>
        <authorList>
            <person name="Yuan Y."/>
            <person name="Zhang Y."/>
            <person name="Fu S."/>
            <person name="Crippen T.L."/>
            <person name="Visi D."/>
            <person name="Benbow M.E."/>
            <person name="Allen M."/>
            <person name="Tomberlin J.K."/>
            <person name="Sze S.-H."/>
            <person name="Tarone A.M."/>
        </authorList>
    </citation>
    <scope>NUCLEOTIDE SEQUENCE [LARGE SCALE GENOMIC DNA]</scope>
    <source>
        <strain evidence="1 2">Crippen</strain>
    </source>
</reference>
<protein>
    <submittedName>
        <fullName evidence="1">Uncharacterized protein</fullName>
    </submittedName>
</protein>
<gene>
    <name evidence="1" type="ORF">A3Q29_06610</name>
</gene>
<proteinExistence type="predicted"/>
<keyword evidence="2" id="KW-1185">Reference proteome</keyword>
<sequence length="257" mass="29834">MDVKSKILEKLCLDFKKYFSNHFDWNDIDLSFVSVDIKNKNLNSITTNYDWLLTCWDDDLDLLIKERLTSGIQYWDNYSNAYNATFSKNSKNIMKVDFCSQHDDVFNIISINTNKHFSVAETFAIYKYKPIIADYAQRIWLKNTEVILPLRAEISITSINDTEADENSVELLDIHQYMRFGNIRFTRKEMITIRLLLSQCRIKEISYIQGCSEASEHKRIQNIKDKLGCPHASSSGLFKVLKEHGVTLACLGVLANF</sequence>
<dbReference type="RefSeq" id="WP_070929009.1">
    <property type="nucleotide sequence ID" value="NZ_JBALHY010000005.1"/>
</dbReference>
<name>A0A1S1HP17_PROST</name>
<dbReference type="Proteomes" id="UP000179588">
    <property type="component" value="Unassembled WGS sequence"/>
</dbReference>
<dbReference type="OrthoDB" id="6479761at2"/>
<evidence type="ECO:0000313" key="1">
    <source>
        <dbReference type="EMBL" id="OHT23582.1"/>
    </source>
</evidence>
<dbReference type="SUPFAM" id="SSF46894">
    <property type="entry name" value="C-terminal effector domain of the bipartite response regulators"/>
    <property type="match status" value="1"/>
</dbReference>
<dbReference type="EMBL" id="LVIE01000179">
    <property type="protein sequence ID" value="OHT23582.1"/>
    <property type="molecule type" value="Genomic_DNA"/>
</dbReference>
<comment type="caution">
    <text evidence="1">The sequence shown here is derived from an EMBL/GenBank/DDBJ whole genome shotgun (WGS) entry which is preliminary data.</text>
</comment>
<evidence type="ECO:0000313" key="2">
    <source>
        <dbReference type="Proteomes" id="UP000179588"/>
    </source>
</evidence>